<name>A0A2P2R3I4_RHIMU</name>
<proteinExistence type="predicted"/>
<evidence type="ECO:0000313" key="1">
    <source>
        <dbReference type="EMBL" id="MBX73727.1"/>
    </source>
</evidence>
<reference evidence="1" key="1">
    <citation type="submission" date="2018-02" db="EMBL/GenBank/DDBJ databases">
        <title>Rhizophora mucronata_Transcriptome.</title>
        <authorList>
            <person name="Meera S.P."/>
            <person name="Sreeshan A."/>
            <person name="Augustine A."/>
        </authorList>
    </citation>
    <scope>NUCLEOTIDE SEQUENCE</scope>
    <source>
        <tissue evidence="1">Leaf</tissue>
    </source>
</reference>
<dbReference type="AlphaFoldDB" id="A0A2P2R3I4"/>
<dbReference type="EMBL" id="GGEC01093243">
    <property type="protein sequence ID" value="MBX73727.1"/>
    <property type="molecule type" value="Transcribed_RNA"/>
</dbReference>
<protein>
    <submittedName>
        <fullName evidence="1">Uncharacterized protein</fullName>
    </submittedName>
</protein>
<accession>A0A2P2R3I4</accession>
<organism evidence="1">
    <name type="scientific">Rhizophora mucronata</name>
    <name type="common">Asiatic mangrove</name>
    <dbReference type="NCBI Taxonomy" id="61149"/>
    <lineage>
        <taxon>Eukaryota</taxon>
        <taxon>Viridiplantae</taxon>
        <taxon>Streptophyta</taxon>
        <taxon>Embryophyta</taxon>
        <taxon>Tracheophyta</taxon>
        <taxon>Spermatophyta</taxon>
        <taxon>Magnoliopsida</taxon>
        <taxon>eudicotyledons</taxon>
        <taxon>Gunneridae</taxon>
        <taxon>Pentapetalae</taxon>
        <taxon>rosids</taxon>
        <taxon>fabids</taxon>
        <taxon>Malpighiales</taxon>
        <taxon>Rhizophoraceae</taxon>
        <taxon>Rhizophora</taxon>
    </lineage>
</organism>
<sequence length="27" mass="3254">MRNLISAIDLHKRYKCFSAEFPCPLWN</sequence>